<dbReference type="SUPFAM" id="SSF46689">
    <property type="entry name" value="Homeodomain-like"/>
    <property type="match status" value="1"/>
</dbReference>
<evidence type="ECO:0000313" key="3">
    <source>
        <dbReference type="EMBL" id="KUI72273.1"/>
    </source>
</evidence>
<dbReference type="Gene3D" id="1.10.10.60">
    <property type="entry name" value="Homeodomain-like"/>
    <property type="match status" value="1"/>
</dbReference>
<accession>A0A194W862</accession>
<feature type="compositionally biased region" description="Polar residues" evidence="1">
    <location>
        <begin position="72"/>
        <end position="95"/>
    </location>
</feature>
<dbReference type="SMR" id="A0A194W862"/>
<dbReference type="InterPro" id="IPR001005">
    <property type="entry name" value="SANT/Myb"/>
</dbReference>
<proteinExistence type="predicted"/>
<dbReference type="InterPro" id="IPR009057">
    <property type="entry name" value="Homeodomain-like_sf"/>
</dbReference>
<dbReference type="AlphaFoldDB" id="A0A194W862"/>
<dbReference type="Pfam" id="PF00249">
    <property type="entry name" value="Myb_DNA-binding"/>
    <property type="match status" value="1"/>
</dbReference>
<dbReference type="SMART" id="SM00717">
    <property type="entry name" value="SANT"/>
    <property type="match status" value="1"/>
</dbReference>
<dbReference type="OrthoDB" id="5222197at2759"/>
<feature type="region of interest" description="Disordered" evidence="1">
    <location>
        <begin position="1"/>
        <end position="32"/>
    </location>
</feature>
<evidence type="ECO:0000259" key="2">
    <source>
        <dbReference type="PROSITE" id="PS50090"/>
    </source>
</evidence>
<gene>
    <name evidence="3" type="ORF">VM1G_07508</name>
</gene>
<dbReference type="PROSITE" id="PS50090">
    <property type="entry name" value="MYB_LIKE"/>
    <property type="match status" value="1"/>
</dbReference>
<organism evidence="3 4">
    <name type="scientific">Cytospora mali</name>
    <name type="common">Apple Valsa canker fungus</name>
    <name type="synonym">Valsa mali</name>
    <dbReference type="NCBI Taxonomy" id="578113"/>
    <lineage>
        <taxon>Eukaryota</taxon>
        <taxon>Fungi</taxon>
        <taxon>Dikarya</taxon>
        <taxon>Ascomycota</taxon>
        <taxon>Pezizomycotina</taxon>
        <taxon>Sordariomycetes</taxon>
        <taxon>Sordariomycetidae</taxon>
        <taxon>Diaporthales</taxon>
        <taxon>Cytosporaceae</taxon>
        <taxon>Cytospora</taxon>
    </lineage>
</organism>
<keyword evidence="4" id="KW-1185">Reference proteome</keyword>
<dbReference type="EMBL" id="CM003105">
    <property type="protein sequence ID" value="KUI72273.1"/>
    <property type="molecule type" value="Genomic_DNA"/>
</dbReference>
<protein>
    <recommendedName>
        <fullName evidence="2">Myb-like domain-containing protein</fullName>
    </recommendedName>
</protein>
<sequence length="164" mass="18891">MNFTATSNQEQSAPQEQEQEQEQQLSPVPRRAYDKYGRLDLNRVQLLTRGLFLSREEAAALPTRIEVGGKSHTVQSSARVVTPRASTTNQPSDRGNWTEEDVKLLIRLHAERNSFTVIAEHFPGKSQKACQEKFYHTTKDPDGSSWKEYHDTLRREHDEEKKPK</sequence>
<feature type="domain" description="Myb-like" evidence="2">
    <location>
        <begin position="89"/>
        <end position="138"/>
    </location>
</feature>
<evidence type="ECO:0000256" key="1">
    <source>
        <dbReference type="SAM" id="MobiDB-lite"/>
    </source>
</evidence>
<dbReference type="CDD" id="cd00167">
    <property type="entry name" value="SANT"/>
    <property type="match status" value="1"/>
</dbReference>
<reference evidence="3" key="1">
    <citation type="submission" date="2014-12" db="EMBL/GenBank/DDBJ databases">
        <title>Genome Sequence of Valsa Canker Pathogens Uncovers a Specific Adaption of Colonization on Woody Bark.</title>
        <authorList>
            <person name="Yin Z."/>
            <person name="Liu H."/>
            <person name="Gao X."/>
            <person name="Li Z."/>
            <person name="Song N."/>
            <person name="Ke X."/>
            <person name="Dai Q."/>
            <person name="Wu Y."/>
            <person name="Sun Y."/>
            <person name="Xu J.-R."/>
            <person name="Kang Z.K."/>
            <person name="Wang L."/>
            <person name="Huang L."/>
        </authorList>
    </citation>
    <scope>NUCLEOTIDE SEQUENCE [LARGE SCALE GENOMIC DNA]</scope>
    <source>
        <strain evidence="3">03-8</strain>
    </source>
</reference>
<feature type="region of interest" description="Disordered" evidence="1">
    <location>
        <begin position="135"/>
        <end position="164"/>
    </location>
</feature>
<dbReference type="Proteomes" id="UP000078559">
    <property type="component" value="Chromosome 8"/>
</dbReference>
<evidence type="ECO:0000313" key="4">
    <source>
        <dbReference type="Proteomes" id="UP000078559"/>
    </source>
</evidence>
<feature type="region of interest" description="Disordered" evidence="1">
    <location>
        <begin position="70"/>
        <end position="96"/>
    </location>
</feature>
<name>A0A194W862_CYTMA</name>